<evidence type="ECO:0000256" key="4">
    <source>
        <dbReference type="ARBA" id="ARBA00023284"/>
    </source>
</evidence>
<reference evidence="8" key="1">
    <citation type="journal article" date="2019" name="Int. J. Syst. Evol. Microbiol.">
        <title>The Global Catalogue of Microorganisms (GCM) 10K type strain sequencing project: providing services to taxonomists for standard genome sequencing and annotation.</title>
        <authorList>
            <consortium name="The Broad Institute Genomics Platform"/>
            <consortium name="The Broad Institute Genome Sequencing Center for Infectious Disease"/>
            <person name="Wu L."/>
            <person name="Ma J."/>
        </authorList>
    </citation>
    <scope>NUCLEOTIDE SEQUENCE [LARGE SCALE GENOMIC DNA]</scope>
    <source>
        <strain evidence="8">JCM 16673</strain>
    </source>
</reference>
<dbReference type="SUPFAM" id="SSF52833">
    <property type="entry name" value="Thioredoxin-like"/>
    <property type="match status" value="1"/>
</dbReference>
<keyword evidence="4" id="KW-0676">Redox-active center</keyword>
<dbReference type="InterPro" id="IPR017937">
    <property type="entry name" value="Thioredoxin_CS"/>
</dbReference>
<dbReference type="Proteomes" id="UP001501353">
    <property type="component" value="Unassembled WGS sequence"/>
</dbReference>
<keyword evidence="2" id="KW-0201">Cytochrome c-type biogenesis</keyword>
<dbReference type="EMBL" id="BAAAZE010000001">
    <property type="protein sequence ID" value="GAA4011713.1"/>
    <property type="molecule type" value="Genomic_DNA"/>
</dbReference>
<sequence>MLNVSIGPLTIQVSHLLLGLSLLVAAGVGHLVGRTERVGIVDTLSGMLLVALLAARLVFVLIWFDQYRQAPWSILDIRDGGFERWTGVGVAVLVVLWRSWRVPLLRRPLALGMLAGVLAWSMSGAPGMLGMTSQAPLPTVPLTTLGGTATTLARLSAGKPMVVNLWASWCPPCRREMPVLSAAQQRDAGVTFVFVNQGESAAVAANYLAAESFVLANVVLDGGTLLGKAIGSSALPTTLFYDASGRLVDTHLGALSAASLSSKLQRLHDKDF</sequence>
<dbReference type="RefSeq" id="WP_344761239.1">
    <property type="nucleotide sequence ID" value="NZ_BAAAZE010000001.1"/>
</dbReference>
<dbReference type="PANTHER" id="PTHR42852">
    <property type="entry name" value="THIOL:DISULFIDE INTERCHANGE PROTEIN DSBE"/>
    <property type="match status" value="1"/>
</dbReference>
<dbReference type="CDD" id="cd02966">
    <property type="entry name" value="TlpA_like_family"/>
    <property type="match status" value="1"/>
</dbReference>
<organism evidence="7 8">
    <name type="scientific">Actimicrobium antarcticum</name>
    <dbReference type="NCBI Taxonomy" id="1051899"/>
    <lineage>
        <taxon>Bacteria</taxon>
        <taxon>Pseudomonadati</taxon>
        <taxon>Pseudomonadota</taxon>
        <taxon>Betaproteobacteria</taxon>
        <taxon>Burkholderiales</taxon>
        <taxon>Oxalobacteraceae</taxon>
        <taxon>Actimicrobium</taxon>
    </lineage>
</organism>
<feature type="transmembrane region" description="Helical" evidence="5">
    <location>
        <begin position="44"/>
        <end position="64"/>
    </location>
</feature>
<keyword evidence="8" id="KW-1185">Reference proteome</keyword>
<evidence type="ECO:0000256" key="1">
    <source>
        <dbReference type="ARBA" id="ARBA00004196"/>
    </source>
</evidence>
<protein>
    <submittedName>
        <fullName evidence="7">TlpA disulfide reductase family protein</fullName>
    </submittedName>
</protein>
<dbReference type="InterPro" id="IPR013766">
    <property type="entry name" value="Thioredoxin_domain"/>
</dbReference>
<evidence type="ECO:0000313" key="8">
    <source>
        <dbReference type="Proteomes" id="UP001501353"/>
    </source>
</evidence>
<gene>
    <name evidence="7" type="ORF">GCM10022212_01200</name>
</gene>
<keyword evidence="3" id="KW-1015">Disulfide bond</keyword>
<dbReference type="PROSITE" id="PS00194">
    <property type="entry name" value="THIOREDOXIN_1"/>
    <property type="match status" value="1"/>
</dbReference>
<feature type="domain" description="Thioredoxin" evidence="6">
    <location>
        <begin position="131"/>
        <end position="269"/>
    </location>
</feature>
<dbReference type="InterPro" id="IPR013740">
    <property type="entry name" value="Redoxin"/>
</dbReference>
<feature type="transmembrane region" description="Helical" evidence="5">
    <location>
        <begin position="109"/>
        <end position="129"/>
    </location>
</feature>
<dbReference type="InterPro" id="IPR050553">
    <property type="entry name" value="Thioredoxin_ResA/DsbE_sf"/>
</dbReference>
<feature type="transmembrane region" description="Helical" evidence="5">
    <location>
        <begin position="12"/>
        <end position="32"/>
    </location>
</feature>
<evidence type="ECO:0000256" key="5">
    <source>
        <dbReference type="SAM" id="Phobius"/>
    </source>
</evidence>
<keyword evidence="5" id="KW-0472">Membrane</keyword>
<dbReference type="PROSITE" id="PS51352">
    <property type="entry name" value="THIOREDOXIN_2"/>
    <property type="match status" value="1"/>
</dbReference>
<keyword evidence="5" id="KW-1133">Transmembrane helix</keyword>
<dbReference type="PANTHER" id="PTHR42852:SF6">
    <property type="entry name" value="THIOL:DISULFIDE INTERCHANGE PROTEIN DSBE"/>
    <property type="match status" value="1"/>
</dbReference>
<dbReference type="Pfam" id="PF08534">
    <property type="entry name" value="Redoxin"/>
    <property type="match status" value="1"/>
</dbReference>
<comment type="caution">
    <text evidence="7">The sequence shown here is derived from an EMBL/GenBank/DDBJ whole genome shotgun (WGS) entry which is preliminary data.</text>
</comment>
<name>A0ABP7SHJ9_9BURK</name>
<evidence type="ECO:0000313" key="7">
    <source>
        <dbReference type="EMBL" id="GAA4011713.1"/>
    </source>
</evidence>
<dbReference type="InterPro" id="IPR036249">
    <property type="entry name" value="Thioredoxin-like_sf"/>
</dbReference>
<evidence type="ECO:0000256" key="2">
    <source>
        <dbReference type="ARBA" id="ARBA00022748"/>
    </source>
</evidence>
<accession>A0ABP7SHJ9</accession>
<proteinExistence type="predicted"/>
<comment type="subcellular location">
    <subcellularLocation>
        <location evidence="1">Cell envelope</location>
    </subcellularLocation>
</comment>
<evidence type="ECO:0000256" key="3">
    <source>
        <dbReference type="ARBA" id="ARBA00023157"/>
    </source>
</evidence>
<dbReference type="Gene3D" id="3.40.30.10">
    <property type="entry name" value="Glutaredoxin"/>
    <property type="match status" value="1"/>
</dbReference>
<keyword evidence="5" id="KW-0812">Transmembrane</keyword>
<evidence type="ECO:0000259" key="6">
    <source>
        <dbReference type="PROSITE" id="PS51352"/>
    </source>
</evidence>
<feature type="transmembrane region" description="Helical" evidence="5">
    <location>
        <begin position="84"/>
        <end position="100"/>
    </location>
</feature>